<protein>
    <recommendedName>
        <fullName evidence="2">DUF7065 domain-containing protein</fullName>
    </recommendedName>
</protein>
<organism evidence="3 4">
    <name type="scientific">Frankia torreyi</name>
    <dbReference type="NCBI Taxonomy" id="1856"/>
    <lineage>
        <taxon>Bacteria</taxon>
        <taxon>Bacillati</taxon>
        <taxon>Actinomycetota</taxon>
        <taxon>Actinomycetes</taxon>
        <taxon>Frankiales</taxon>
        <taxon>Frankiaceae</taxon>
        <taxon>Frankia</taxon>
    </lineage>
</organism>
<comment type="caution">
    <text evidence="3">The sequence shown here is derived from an EMBL/GenBank/DDBJ whole genome shotgun (WGS) entry which is preliminary data.</text>
</comment>
<dbReference type="EMBL" id="JYFN01000020">
    <property type="protein sequence ID" value="KJE22766.1"/>
    <property type="molecule type" value="Genomic_DNA"/>
</dbReference>
<dbReference type="AlphaFoldDB" id="A0A0D8BF61"/>
<evidence type="ECO:0000313" key="4">
    <source>
        <dbReference type="Proteomes" id="UP000032545"/>
    </source>
</evidence>
<gene>
    <name evidence="3" type="ORF">FF36_02945</name>
</gene>
<feature type="domain" description="DUF7065" evidence="2">
    <location>
        <begin position="123"/>
        <end position="205"/>
    </location>
</feature>
<name>A0A0D8BF61_9ACTN</name>
<reference evidence="3 4" key="2">
    <citation type="journal article" date="2016" name="Genome Announc.">
        <title>Permanent Draft Genome Sequences for Two Variants of Frankia sp. Strain CpI1, the First Frankia Strain Isolated from Root Nodules of Comptonia peregrina.</title>
        <authorList>
            <person name="Oshone R."/>
            <person name="Hurst S.G.IV."/>
            <person name="Abebe-Akele F."/>
            <person name="Simpson S."/>
            <person name="Morris K."/>
            <person name="Thomas W.K."/>
            <person name="Tisa L.S."/>
        </authorList>
    </citation>
    <scope>NUCLEOTIDE SEQUENCE [LARGE SCALE GENOMIC DNA]</scope>
    <source>
        <strain evidence="4">CpI1-S</strain>
    </source>
</reference>
<evidence type="ECO:0000256" key="1">
    <source>
        <dbReference type="SAM" id="MobiDB-lite"/>
    </source>
</evidence>
<dbReference type="SUPFAM" id="SSF159245">
    <property type="entry name" value="AttH-like"/>
    <property type="match status" value="1"/>
</dbReference>
<keyword evidence="4" id="KW-1185">Reference proteome</keyword>
<dbReference type="RefSeq" id="WP_044885546.1">
    <property type="nucleotide sequence ID" value="NZ_JYFN01000020.1"/>
</dbReference>
<dbReference type="Proteomes" id="UP000032545">
    <property type="component" value="Unassembled WGS sequence"/>
</dbReference>
<evidence type="ECO:0000313" key="3">
    <source>
        <dbReference type="EMBL" id="KJE22766.1"/>
    </source>
</evidence>
<dbReference type="PATRIC" id="fig|1502723.3.peg.2087"/>
<dbReference type="Pfam" id="PF23213">
    <property type="entry name" value="DUF7065"/>
    <property type="match status" value="1"/>
</dbReference>
<dbReference type="OrthoDB" id="7054648at2"/>
<sequence length="347" mass="38398">MTAAADPAGTSPADTDSASTDSASTDLPDTAGWGLTEADDGLHPFPPDEPLWTETVWFTWMVPERHLLGYVYPVFRPNLGVQFGGVTVYDASAHLPWELPVRHWQQHIPLPELPDLRNARLADGITLRAVRPGHTYDIGYRSDELTLDLRYEALMRPLVSGGESDLFAQGGHLDQPGRVTGEMVLHGERVAVDCLAIRDRAWGPRRDQRQRRVGYAYGTASATEAFLALTGPDRHGTDRVWTGYLMRDGVWSPLVTGERRVERDGEGRPATVRITGGDELGRALSATGTVVSRMVFTPYPSMLAWCSMTRWDLDGQECWGEDQDVWSPCRWRRDMVAAPAAMPAEAG</sequence>
<reference evidence="4" key="1">
    <citation type="submission" date="2015-02" db="EMBL/GenBank/DDBJ databases">
        <title>Draft Genome of Frankia sp. CpI1-S.</title>
        <authorList>
            <person name="Oshone R.T."/>
            <person name="Ngom M."/>
            <person name="Ghodhbane-Gtari F."/>
            <person name="Gtari M."/>
            <person name="Morris K."/>
            <person name="Thomas K."/>
            <person name="Sen A."/>
            <person name="Tisa L.S."/>
        </authorList>
    </citation>
    <scope>NUCLEOTIDE SEQUENCE [LARGE SCALE GENOMIC DNA]</scope>
    <source>
        <strain evidence="4">CpI1-S</strain>
    </source>
</reference>
<proteinExistence type="predicted"/>
<feature type="compositionally biased region" description="Low complexity" evidence="1">
    <location>
        <begin position="8"/>
        <end position="31"/>
    </location>
</feature>
<accession>A0A0D8BF61</accession>
<evidence type="ECO:0000259" key="2">
    <source>
        <dbReference type="Pfam" id="PF23213"/>
    </source>
</evidence>
<dbReference type="InterPro" id="IPR055493">
    <property type="entry name" value="DUF7065"/>
</dbReference>
<feature type="region of interest" description="Disordered" evidence="1">
    <location>
        <begin position="1"/>
        <end position="46"/>
    </location>
</feature>